<protein>
    <recommendedName>
        <fullName evidence="5">3CxxC-type domain-containing protein</fullName>
    </recommendedName>
</protein>
<evidence type="ECO:0000259" key="5">
    <source>
        <dbReference type="Pfam" id="PF13695"/>
    </source>
</evidence>
<keyword evidence="2" id="KW-0863">Zinc-finger</keyword>
<feature type="domain" description="3CxxC-type" evidence="5">
    <location>
        <begin position="167"/>
        <end position="271"/>
    </location>
</feature>
<evidence type="ECO:0000256" key="2">
    <source>
        <dbReference type="ARBA" id="ARBA00022771"/>
    </source>
</evidence>
<dbReference type="Pfam" id="PF13695">
    <property type="entry name" value="Zn_ribbon_3CxxC"/>
    <property type="match status" value="1"/>
</dbReference>
<dbReference type="Proteomes" id="UP000475325">
    <property type="component" value="Unassembled WGS sequence"/>
</dbReference>
<evidence type="ECO:0000313" key="7">
    <source>
        <dbReference type="EMBL" id="KAF3143821.1"/>
    </source>
</evidence>
<keyword evidence="1" id="KW-0479">Metal-binding</keyword>
<dbReference type="InterPro" id="IPR027377">
    <property type="entry name" value="ZAR1/RTP1-5-like_Znf-3CxxC"/>
</dbReference>
<reference evidence="8 9" key="1">
    <citation type="submission" date="2019-06" db="EMBL/GenBank/DDBJ databases">
        <authorList>
            <person name="Palmer J.M."/>
        </authorList>
    </citation>
    <scope>NUCLEOTIDE SEQUENCE [LARGE SCALE GENOMIC DNA]</scope>
    <source>
        <strain evidence="6 8">TWF102</strain>
        <strain evidence="7 9">TWF703</strain>
    </source>
</reference>
<evidence type="ECO:0000313" key="9">
    <source>
        <dbReference type="Proteomes" id="UP000480548"/>
    </source>
</evidence>
<dbReference type="GO" id="GO:0008270">
    <property type="term" value="F:zinc ion binding"/>
    <property type="evidence" value="ECO:0007669"/>
    <property type="project" value="UniProtKB-KW"/>
</dbReference>
<dbReference type="EMBL" id="WIQW01000008">
    <property type="protein sequence ID" value="KAF3108657.1"/>
    <property type="molecule type" value="Genomic_DNA"/>
</dbReference>
<evidence type="ECO:0000313" key="8">
    <source>
        <dbReference type="Proteomes" id="UP000475325"/>
    </source>
</evidence>
<keyword evidence="3" id="KW-0862">Zinc</keyword>
<proteinExistence type="predicted"/>
<feature type="region of interest" description="Disordered" evidence="4">
    <location>
        <begin position="80"/>
        <end position="129"/>
    </location>
</feature>
<gene>
    <name evidence="6" type="ORF">TWF102_010780</name>
    <name evidence="7" type="ORF">TWF703_010227</name>
</gene>
<name>A0A7C8K0K4_ORBOL</name>
<comment type="caution">
    <text evidence="7">The sequence shown here is derived from an EMBL/GenBank/DDBJ whole genome shotgun (WGS) entry which is preliminary data.</text>
</comment>
<dbReference type="AlphaFoldDB" id="A0A7C8K0K4"/>
<evidence type="ECO:0000256" key="3">
    <source>
        <dbReference type="ARBA" id="ARBA00022833"/>
    </source>
</evidence>
<sequence>MSVPRKHIKKSEIYGNFCPVLGDMDELDFDTLDVRRYCRDVERLIGRQKKLGESTSKRRSEKDTIDTLIEEVEVLRLEEDATFKGRHQTPPKKPKPQSPREVPAREGRRPAAVKPKKKNTYAHLKSNQTSPEYFRSKLHHKDLSKKVEGISFNSKFWTLGRQAKKYIVGSSICSNPYCNKEWQQNEVEIIIRGSRTPQNAPICDEWEQEQPEVLDYHVFVDNQKCQSCGSLAFIQLKKGTYIKIVARQLKEWKEEVVQPPHHDIGYCGKCTRTRKCPNCKTKPKSVEGHVTSALGKLQL</sequence>
<accession>A0A7C8K0K4</accession>
<dbReference type="Proteomes" id="UP000480548">
    <property type="component" value="Unassembled WGS sequence"/>
</dbReference>
<evidence type="ECO:0000313" key="6">
    <source>
        <dbReference type="EMBL" id="KAF3108657.1"/>
    </source>
</evidence>
<evidence type="ECO:0000256" key="1">
    <source>
        <dbReference type="ARBA" id="ARBA00022723"/>
    </source>
</evidence>
<evidence type="ECO:0000256" key="4">
    <source>
        <dbReference type="SAM" id="MobiDB-lite"/>
    </source>
</evidence>
<feature type="compositionally biased region" description="Basic residues" evidence="4">
    <location>
        <begin position="84"/>
        <end position="95"/>
    </location>
</feature>
<dbReference type="EMBL" id="WIQZ01000008">
    <property type="protein sequence ID" value="KAF3143821.1"/>
    <property type="molecule type" value="Genomic_DNA"/>
</dbReference>
<organism evidence="7 9">
    <name type="scientific">Orbilia oligospora</name>
    <name type="common">Nematode-trapping fungus</name>
    <name type="synonym">Arthrobotrys oligospora</name>
    <dbReference type="NCBI Taxonomy" id="2813651"/>
    <lineage>
        <taxon>Eukaryota</taxon>
        <taxon>Fungi</taxon>
        <taxon>Dikarya</taxon>
        <taxon>Ascomycota</taxon>
        <taxon>Pezizomycotina</taxon>
        <taxon>Orbiliomycetes</taxon>
        <taxon>Orbiliales</taxon>
        <taxon>Orbiliaceae</taxon>
        <taxon>Orbilia</taxon>
    </lineage>
</organism>